<evidence type="ECO:0000256" key="1">
    <source>
        <dbReference type="SAM" id="MobiDB-lite"/>
    </source>
</evidence>
<feature type="chain" id="PRO_5026993999" evidence="2">
    <location>
        <begin position="21"/>
        <end position="203"/>
    </location>
</feature>
<keyword evidence="4" id="KW-1185">Reference proteome</keyword>
<organism evidence="3 4">
    <name type="scientific">Paracoccus shanxieyensis</name>
    <dbReference type="NCBI Taxonomy" id="2675752"/>
    <lineage>
        <taxon>Bacteria</taxon>
        <taxon>Pseudomonadati</taxon>
        <taxon>Pseudomonadota</taxon>
        <taxon>Alphaproteobacteria</taxon>
        <taxon>Rhodobacterales</taxon>
        <taxon>Paracoccaceae</taxon>
        <taxon>Paracoccus</taxon>
    </lineage>
</organism>
<feature type="signal peptide" evidence="2">
    <location>
        <begin position="1"/>
        <end position="20"/>
    </location>
</feature>
<dbReference type="AlphaFoldDB" id="A0A6L6IXV4"/>
<comment type="caution">
    <text evidence="3">The sequence shown here is derived from an EMBL/GenBank/DDBJ whole genome shotgun (WGS) entry which is preliminary data.</text>
</comment>
<protein>
    <submittedName>
        <fullName evidence="3">Uncharacterized protein</fullName>
    </submittedName>
</protein>
<dbReference type="Pfam" id="PF20107">
    <property type="entry name" value="DUF6497"/>
    <property type="match status" value="2"/>
</dbReference>
<proteinExistence type="predicted"/>
<dbReference type="Proteomes" id="UP000478740">
    <property type="component" value="Unassembled WGS sequence"/>
</dbReference>
<evidence type="ECO:0000313" key="4">
    <source>
        <dbReference type="Proteomes" id="UP000478740"/>
    </source>
</evidence>
<name>A0A6L6IXV4_9RHOB</name>
<sequence length="203" mass="22000">MSRFPILCALSLAAALPANAEDVKGMAITLPSGATALWQETRQDAQGDGPTYRFRFIIADLAQRVPATTGPATETEDLEDMPEDMPESGDPQADATSVQIDGAPEDAAEDDETEAQADAMLDDPALPAAPDALMQDPIHADVVWLCQNWALPRALQDQPRVRQIVLSIADRELPFGAYDPDALQLFEAFAVPADRDICEWAPW</sequence>
<accession>A0A6L6IXV4</accession>
<dbReference type="EMBL" id="WMII01000003">
    <property type="protein sequence ID" value="MTH63424.1"/>
    <property type="molecule type" value="Genomic_DNA"/>
</dbReference>
<evidence type="ECO:0000256" key="2">
    <source>
        <dbReference type="SAM" id="SignalP"/>
    </source>
</evidence>
<dbReference type="RefSeq" id="WP_155043358.1">
    <property type="nucleotide sequence ID" value="NZ_WMIH01000002.1"/>
</dbReference>
<dbReference type="InterPro" id="IPR045467">
    <property type="entry name" value="DUF6497"/>
</dbReference>
<evidence type="ECO:0000313" key="3">
    <source>
        <dbReference type="EMBL" id="MTH63424.1"/>
    </source>
</evidence>
<feature type="compositionally biased region" description="Acidic residues" evidence="1">
    <location>
        <begin position="74"/>
        <end position="87"/>
    </location>
</feature>
<feature type="region of interest" description="Disordered" evidence="1">
    <location>
        <begin position="65"/>
        <end position="97"/>
    </location>
</feature>
<keyword evidence="2" id="KW-0732">Signal</keyword>
<gene>
    <name evidence="3" type="ORF">GL284_03975</name>
</gene>
<reference evidence="3 4" key="1">
    <citation type="submission" date="2019-11" db="EMBL/GenBank/DDBJ databases">
        <authorList>
            <person name="Dong K."/>
        </authorList>
    </citation>
    <scope>NUCLEOTIDE SEQUENCE [LARGE SCALE GENOMIC DNA]</scope>
    <source>
        <strain evidence="3 4">DK608</strain>
    </source>
</reference>